<dbReference type="EMBL" id="CP043909">
    <property type="protein sequence ID" value="QER41189.1"/>
    <property type="molecule type" value="Genomic_DNA"/>
</dbReference>
<evidence type="ECO:0000313" key="2">
    <source>
        <dbReference type="Proteomes" id="UP000325177"/>
    </source>
</evidence>
<sequence length="72" mass="8355">MELLRRINSLAFLTSPRKRGISRIKDFLVEIKRVFYQFHESLNDREGGMDAATLDCGSKEVPSGQQRIFAYF</sequence>
<evidence type="ECO:0000313" key="1">
    <source>
        <dbReference type="EMBL" id="QER41189.1"/>
    </source>
</evidence>
<protein>
    <submittedName>
        <fullName evidence="1">Uncharacterized protein</fullName>
    </submittedName>
</protein>
<dbReference type="Proteomes" id="UP000325177">
    <property type="component" value="Chromosome"/>
</dbReference>
<reference evidence="1 2" key="1">
    <citation type="submission" date="2019-09" db="EMBL/GenBank/DDBJ databases">
        <title>Acinetobacter sp. C16S1 isolated from saline soil.</title>
        <authorList>
            <person name="Xu L."/>
            <person name="Sun J.-Q."/>
        </authorList>
    </citation>
    <scope>NUCLEOTIDE SEQUENCE [LARGE SCALE GENOMIC DNA]</scope>
    <source>
        <strain evidence="1 2">C16S1</strain>
    </source>
</reference>
<keyword evidence="2" id="KW-1185">Reference proteome</keyword>
<name>A0A5P1UW18_9GAMM</name>
<proteinExistence type="predicted"/>
<dbReference type="KEGG" id="asue:F2A31_15185"/>
<dbReference type="AlphaFoldDB" id="A0A5P1UW18"/>
<organism evidence="1 2">
    <name type="scientific">Acinetobacter suaedae</name>
    <dbReference type="NCBI Taxonomy" id="2609668"/>
    <lineage>
        <taxon>Bacteria</taxon>
        <taxon>Pseudomonadati</taxon>
        <taxon>Pseudomonadota</taxon>
        <taxon>Gammaproteobacteria</taxon>
        <taxon>Moraxellales</taxon>
        <taxon>Moraxellaceae</taxon>
        <taxon>Acinetobacter</taxon>
    </lineage>
</organism>
<accession>A0A5P1UW18</accession>
<gene>
    <name evidence="1" type="ORF">F2A31_15185</name>
</gene>